<dbReference type="HAMAP" id="MF_00193">
    <property type="entry name" value="NadE_ammonia_dep"/>
    <property type="match status" value="1"/>
</dbReference>
<dbReference type="Proteomes" id="UP000070326">
    <property type="component" value="Unassembled WGS sequence"/>
</dbReference>
<dbReference type="EC" id="6.3.1.5" evidence="8 10"/>
<dbReference type="AlphaFoldDB" id="A0A135YMP0"/>
<dbReference type="Gene3D" id="3.40.50.620">
    <property type="entry name" value="HUPs"/>
    <property type="match status" value="1"/>
</dbReference>
<keyword evidence="4 8" id="KW-0547">Nucleotide-binding</keyword>
<dbReference type="GO" id="GO:0009435">
    <property type="term" value="P:NAD+ biosynthetic process"/>
    <property type="evidence" value="ECO:0007669"/>
    <property type="project" value="UniProtKB-UniRule"/>
</dbReference>
<comment type="pathway">
    <text evidence="8">Cofactor biosynthesis; NAD(+) biosynthesis; NAD(+) from deamido-NAD(+) (ammonia route): step 1/1.</text>
</comment>
<accession>A0A135YMP0</accession>
<dbReference type="RefSeq" id="WP_061102026.1">
    <property type="nucleotide sequence ID" value="NZ_KQ961837.1"/>
</dbReference>
<dbReference type="GO" id="GO:0005737">
    <property type="term" value="C:cytoplasm"/>
    <property type="evidence" value="ECO:0007669"/>
    <property type="project" value="InterPro"/>
</dbReference>
<evidence type="ECO:0000313" key="12">
    <source>
        <dbReference type="EMBL" id="KXI10648.1"/>
    </source>
</evidence>
<feature type="binding site" description="in other chain" evidence="8">
    <location>
        <position position="154"/>
    </location>
    <ligand>
        <name>deamido-NAD(+)</name>
        <dbReference type="ChEBI" id="CHEBI:58437"/>
        <note>ligand shared between two neighboring subunits</note>
    </ligand>
</feature>
<protein>
    <recommendedName>
        <fullName evidence="8 10">NH(3)-dependent NAD(+) synthetase</fullName>
        <ecNumber evidence="8 10">6.3.1.5</ecNumber>
    </recommendedName>
</protein>
<dbReference type="UniPathway" id="UPA00253">
    <property type="reaction ID" value="UER00333"/>
</dbReference>
<dbReference type="InterPro" id="IPR022926">
    <property type="entry name" value="NH(3)-dep_NAD(+)_synth"/>
</dbReference>
<evidence type="ECO:0000256" key="10">
    <source>
        <dbReference type="RuleBase" id="RU003812"/>
    </source>
</evidence>
<name>A0A135YMP0_9FIRM</name>
<sequence>MSTRSEQINKTIQWIRERVEQAHCKGVIVGISGGIDSAVVAYLIKKAFPNDSMGVILNIKSNPQDRVDAMKVIDGCGIEYLELVLDEPQGMILEMVKDKLDEKGLYRPETRKMSDANLRARIRMSTIYTIANDMGYLVAGTDNAAELLTGYFTKYGDGGVDFLPLANLTKAEVYEWAKELGIHDDLISKAPSAGLWDGQTDENEMGTTYKYIDMVIEGKRDQVPEKDLAIIDRLHRVSEHKRVPVPRPPKWD</sequence>
<evidence type="ECO:0000313" key="13">
    <source>
        <dbReference type="Proteomes" id="UP000070326"/>
    </source>
</evidence>
<evidence type="ECO:0000256" key="7">
    <source>
        <dbReference type="ARBA" id="ARBA00023027"/>
    </source>
</evidence>
<gene>
    <name evidence="8" type="primary">nadE</name>
    <name evidence="12" type="ORF">HMPREF3195_01768</name>
</gene>
<feature type="binding site" description="in other chain" evidence="8">
    <location>
        <position position="121"/>
    </location>
    <ligand>
        <name>deamido-NAD(+)</name>
        <dbReference type="ChEBI" id="CHEBI:58437"/>
        <note>ligand shared between two neighboring subunits</note>
    </ligand>
</feature>
<keyword evidence="7 8" id="KW-0520">NAD</keyword>
<evidence type="ECO:0000256" key="6">
    <source>
        <dbReference type="ARBA" id="ARBA00022842"/>
    </source>
</evidence>
<dbReference type="NCBIfam" id="TIGR00552">
    <property type="entry name" value="nadE"/>
    <property type="match status" value="1"/>
</dbReference>
<keyword evidence="6 8" id="KW-0460">Magnesium</keyword>
<feature type="binding site" evidence="8">
    <location>
        <begin position="30"/>
        <end position="37"/>
    </location>
    <ligand>
        <name>ATP</name>
        <dbReference type="ChEBI" id="CHEBI:30616"/>
    </ligand>
</feature>
<comment type="subunit">
    <text evidence="8">Homodimer.</text>
</comment>
<feature type="binding site" evidence="8">
    <location>
        <position position="141"/>
    </location>
    <ligand>
        <name>ATP</name>
        <dbReference type="ChEBI" id="CHEBI:30616"/>
    </ligand>
</feature>
<dbReference type="PANTHER" id="PTHR23090">
    <property type="entry name" value="NH 3 /GLUTAMINE-DEPENDENT NAD + SYNTHETASE"/>
    <property type="match status" value="1"/>
</dbReference>
<reference evidence="12 13" key="1">
    <citation type="submission" date="2016-02" db="EMBL/GenBank/DDBJ databases">
        <authorList>
            <person name="Wen L."/>
            <person name="He K."/>
            <person name="Yang H."/>
        </authorList>
    </citation>
    <scope>NUCLEOTIDE SEQUENCE [LARGE SCALE GENOMIC DNA]</scope>
    <source>
        <strain evidence="12 13">MJR8628A</strain>
    </source>
</reference>
<dbReference type="GO" id="GO:0008795">
    <property type="term" value="F:NAD+ synthase activity"/>
    <property type="evidence" value="ECO:0007669"/>
    <property type="project" value="UniProtKB-UniRule"/>
</dbReference>
<dbReference type="CDD" id="cd00553">
    <property type="entry name" value="NAD_synthase"/>
    <property type="match status" value="1"/>
</dbReference>
<dbReference type="InterPro" id="IPR022310">
    <property type="entry name" value="NAD/GMP_synthase"/>
</dbReference>
<dbReference type="PANTHER" id="PTHR23090:SF9">
    <property type="entry name" value="GLUTAMINE-DEPENDENT NAD(+) SYNTHETASE"/>
    <property type="match status" value="1"/>
</dbReference>
<evidence type="ECO:0000256" key="1">
    <source>
        <dbReference type="ARBA" id="ARBA00005859"/>
    </source>
</evidence>
<feature type="binding site" evidence="8">
    <location>
        <position position="161"/>
    </location>
    <ligand>
        <name>deamido-NAD(+)</name>
        <dbReference type="ChEBI" id="CHEBI:58437"/>
        <note>ligand shared between two neighboring subunits</note>
    </ligand>
</feature>
<dbReference type="InterPro" id="IPR014729">
    <property type="entry name" value="Rossmann-like_a/b/a_fold"/>
</dbReference>
<keyword evidence="2 8" id="KW-0436">Ligase</keyword>
<feature type="binding site" evidence="8">
    <location>
        <position position="192"/>
    </location>
    <ligand>
        <name>ATP</name>
        <dbReference type="ChEBI" id="CHEBI:30616"/>
    </ligand>
</feature>
<evidence type="ECO:0000256" key="5">
    <source>
        <dbReference type="ARBA" id="ARBA00022840"/>
    </source>
</evidence>
<proteinExistence type="inferred from homology"/>
<feature type="binding site" evidence="8">
    <location>
        <position position="36"/>
    </location>
    <ligand>
        <name>Mg(2+)</name>
        <dbReference type="ChEBI" id="CHEBI:18420"/>
    </ligand>
</feature>
<comment type="caution">
    <text evidence="12">The sequence shown here is derived from an EMBL/GenBank/DDBJ whole genome shotgun (WGS) entry which is preliminary data.</text>
</comment>
<feature type="binding site" evidence="8">
    <location>
        <position position="146"/>
    </location>
    <ligand>
        <name>Mg(2+)</name>
        <dbReference type="ChEBI" id="CHEBI:18420"/>
    </ligand>
</feature>
<dbReference type="GO" id="GO:0046872">
    <property type="term" value="F:metal ion binding"/>
    <property type="evidence" value="ECO:0007669"/>
    <property type="project" value="UniProtKB-KW"/>
</dbReference>
<evidence type="ECO:0000256" key="9">
    <source>
        <dbReference type="RuleBase" id="RU003811"/>
    </source>
</evidence>
<dbReference type="GO" id="GO:0005524">
    <property type="term" value="F:ATP binding"/>
    <property type="evidence" value="ECO:0007669"/>
    <property type="project" value="UniProtKB-UniRule"/>
</dbReference>
<dbReference type="SUPFAM" id="SSF52402">
    <property type="entry name" value="Adenine nucleotide alpha hydrolases-like"/>
    <property type="match status" value="1"/>
</dbReference>
<comment type="catalytic activity">
    <reaction evidence="8 10">
        <text>deamido-NAD(+) + NH4(+) + ATP = AMP + diphosphate + NAD(+) + H(+)</text>
        <dbReference type="Rhea" id="RHEA:21188"/>
        <dbReference type="ChEBI" id="CHEBI:15378"/>
        <dbReference type="ChEBI" id="CHEBI:28938"/>
        <dbReference type="ChEBI" id="CHEBI:30616"/>
        <dbReference type="ChEBI" id="CHEBI:33019"/>
        <dbReference type="ChEBI" id="CHEBI:57540"/>
        <dbReference type="ChEBI" id="CHEBI:58437"/>
        <dbReference type="ChEBI" id="CHEBI:456215"/>
        <dbReference type="EC" id="6.3.1.5"/>
    </reaction>
</comment>
<evidence type="ECO:0000256" key="4">
    <source>
        <dbReference type="ARBA" id="ARBA00022741"/>
    </source>
</evidence>
<dbReference type="STRING" id="1261.HMPREF3195_01768"/>
<dbReference type="InterPro" id="IPR003694">
    <property type="entry name" value="NAD_synthase"/>
</dbReference>
<dbReference type="Pfam" id="PF02540">
    <property type="entry name" value="NAD_synthase"/>
    <property type="match status" value="1"/>
</dbReference>
<evidence type="ECO:0000256" key="8">
    <source>
        <dbReference type="HAMAP-Rule" id="MF_00193"/>
    </source>
</evidence>
<feature type="domain" description="NAD/GMP synthase" evidence="11">
    <location>
        <begin position="8"/>
        <end position="242"/>
    </location>
</feature>
<dbReference type="GO" id="GO:0004359">
    <property type="term" value="F:glutaminase activity"/>
    <property type="evidence" value="ECO:0007669"/>
    <property type="project" value="InterPro"/>
</dbReference>
<dbReference type="eggNOG" id="COG0171">
    <property type="taxonomic scope" value="Bacteria"/>
</dbReference>
<feature type="binding site" description="in other chain" evidence="8">
    <location>
        <begin position="240"/>
        <end position="241"/>
    </location>
    <ligand>
        <name>deamido-NAD(+)</name>
        <dbReference type="ChEBI" id="CHEBI:58437"/>
        <note>ligand shared between two neighboring subunits</note>
    </ligand>
</feature>
<feature type="binding site" evidence="8">
    <location>
        <position position="170"/>
    </location>
    <ligand>
        <name>ATP</name>
        <dbReference type="ChEBI" id="CHEBI:30616"/>
    </ligand>
</feature>
<organism evidence="12 13">
    <name type="scientific">Peptostreptococcus anaerobius</name>
    <dbReference type="NCBI Taxonomy" id="1261"/>
    <lineage>
        <taxon>Bacteria</taxon>
        <taxon>Bacillati</taxon>
        <taxon>Bacillota</taxon>
        <taxon>Clostridia</taxon>
        <taxon>Peptostreptococcales</taxon>
        <taxon>Peptostreptococcaceae</taxon>
        <taxon>Peptostreptococcus</taxon>
    </lineage>
</organism>
<evidence type="ECO:0000256" key="3">
    <source>
        <dbReference type="ARBA" id="ARBA00022723"/>
    </source>
</evidence>
<evidence type="ECO:0000256" key="2">
    <source>
        <dbReference type="ARBA" id="ARBA00022598"/>
    </source>
</evidence>
<dbReference type="GO" id="GO:0003952">
    <property type="term" value="F:NAD+ synthase (glutamine-hydrolyzing) activity"/>
    <property type="evidence" value="ECO:0007669"/>
    <property type="project" value="InterPro"/>
</dbReference>
<dbReference type="EMBL" id="LSQZ01000087">
    <property type="protein sequence ID" value="KXI10648.1"/>
    <property type="molecule type" value="Genomic_DNA"/>
</dbReference>
<keyword evidence="5 8" id="KW-0067">ATP-binding</keyword>
<comment type="function">
    <text evidence="8">Catalyzes the ATP-dependent amidation of deamido-NAD to form NAD. Uses ammonia as a nitrogen source.</text>
</comment>
<keyword evidence="3 8" id="KW-0479">Metal-binding</keyword>
<comment type="similarity">
    <text evidence="1 8 9">Belongs to the NAD synthetase family.</text>
</comment>
<evidence type="ECO:0000259" key="11">
    <source>
        <dbReference type="Pfam" id="PF02540"/>
    </source>
</evidence>
<dbReference type="PATRIC" id="fig|1261.5.peg.1774"/>